<evidence type="ECO:0000313" key="3">
    <source>
        <dbReference type="Proteomes" id="UP000248483"/>
    </source>
</evidence>
<protein>
    <submittedName>
        <fullName evidence="4">Angiopoietin-like protein 8 isoform X1</fullName>
    </submittedName>
</protein>
<evidence type="ECO:0000256" key="2">
    <source>
        <dbReference type="SAM" id="SignalP"/>
    </source>
</evidence>
<dbReference type="GO" id="GO:0070328">
    <property type="term" value="P:triglyceride homeostasis"/>
    <property type="evidence" value="ECO:0007669"/>
    <property type="project" value="InterPro"/>
</dbReference>
<accession>A0A2Y9LU82</accession>
<organism evidence="3 4">
    <name type="scientific">Delphinapterus leucas</name>
    <name type="common">Beluga whale</name>
    <dbReference type="NCBI Taxonomy" id="9749"/>
    <lineage>
        <taxon>Eukaryota</taxon>
        <taxon>Metazoa</taxon>
        <taxon>Chordata</taxon>
        <taxon>Craniata</taxon>
        <taxon>Vertebrata</taxon>
        <taxon>Euteleostomi</taxon>
        <taxon>Mammalia</taxon>
        <taxon>Eutheria</taxon>
        <taxon>Laurasiatheria</taxon>
        <taxon>Artiodactyla</taxon>
        <taxon>Whippomorpha</taxon>
        <taxon>Cetacea</taxon>
        <taxon>Odontoceti</taxon>
        <taxon>Monodontidae</taxon>
        <taxon>Delphinapterus</taxon>
    </lineage>
</organism>
<keyword evidence="2" id="KW-0732">Signal</keyword>
<dbReference type="PANTHER" id="PTHR21463">
    <property type="entry name" value="ANGIOPOIETIN-LIKE PROTEIN 8"/>
    <property type="match status" value="1"/>
</dbReference>
<dbReference type="GO" id="GO:0005576">
    <property type="term" value="C:extracellular region"/>
    <property type="evidence" value="ECO:0007669"/>
    <property type="project" value="TreeGrafter"/>
</dbReference>
<dbReference type="PANTHER" id="PTHR21463:SF0">
    <property type="entry name" value="ANGIOPOIETIN-LIKE PROTEIN 8"/>
    <property type="match status" value="1"/>
</dbReference>
<dbReference type="FunCoup" id="A0A2Y9LU82">
    <property type="interactions" value="38"/>
</dbReference>
<dbReference type="CTD" id="55908"/>
<dbReference type="KEGG" id="dle:111166016"/>
<evidence type="ECO:0000313" key="4">
    <source>
        <dbReference type="RefSeq" id="XP_022412935.1"/>
    </source>
</evidence>
<dbReference type="AlphaFoldDB" id="A0A2Y9LU82"/>
<dbReference type="Proteomes" id="UP000248483">
    <property type="component" value="Unplaced"/>
</dbReference>
<dbReference type="GeneID" id="111166016"/>
<gene>
    <name evidence="4" type="primary">ANGPTL8</name>
</gene>
<dbReference type="InParanoid" id="A0A2Y9LU82"/>
<feature type="chain" id="PRO_5015851970" evidence="2">
    <location>
        <begin position="19"/>
        <end position="242"/>
    </location>
</feature>
<evidence type="ECO:0000256" key="1">
    <source>
        <dbReference type="SAM" id="MobiDB-lite"/>
    </source>
</evidence>
<feature type="region of interest" description="Disordered" evidence="1">
    <location>
        <begin position="155"/>
        <end position="174"/>
    </location>
</feature>
<feature type="signal peptide" evidence="2">
    <location>
        <begin position="1"/>
        <end position="18"/>
    </location>
</feature>
<reference evidence="4" key="1">
    <citation type="submission" date="2025-08" db="UniProtKB">
        <authorList>
            <consortium name="RefSeq"/>
        </authorList>
    </citation>
    <scope>IDENTIFICATION</scope>
    <source>
        <tissue evidence="4">Blood</tissue>
    </source>
</reference>
<dbReference type="GO" id="GO:0019216">
    <property type="term" value="P:regulation of lipid metabolic process"/>
    <property type="evidence" value="ECO:0007669"/>
    <property type="project" value="InterPro"/>
</dbReference>
<keyword evidence="3" id="KW-1185">Reference proteome</keyword>
<sequence>MPMLMLCLLCALAMVAQPAPVAPMSSSELAQQEELTLLFHGALQLSQALNGVYRATEAQLTEAGRSLSLYGQALGLLGQEVSQGQDAAQELRASLLEMQMAEDGLKLQAEATAQALGEVAQGQQVLRKKMKRMEVQLRGAWLGHARQEFEALKVRGSQPWGSQDPDSQPDLISEPFVPETPQRSAFQHPGLYSVCLWAKPMSLPMLQFPYLQIRATTDFSKQSQGLSADKILSMGWHMGVTQ</sequence>
<dbReference type="InterPro" id="IPR026614">
    <property type="entry name" value="ANGPTL8"/>
</dbReference>
<dbReference type="STRING" id="9749.A0A2Y9LU82"/>
<proteinExistence type="predicted"/>
<name>A0A2Y9LU82_DELLE</name>
<dbReference type="RefSeq" id="XP_022412935.1">
    <property type="nucleotide sequence ID" value="XM_022557227.2"/>
</dbReference>